<sequence>MISNEQSQLLKLAQEVQQLTFSLVSYLSETGVAEPDFTTSSSEISYSAAYTSIRAKPNEVAQDLLLLVNGPRIEACRFVCSHNDLGAYQFAFKFGLIYKGPQEGKISLLDLSEQTRIDEICLGRMLRLLCSRRLFIEPEPDHFAHTSMTIIYAQD</sequence>
<dbReference type="PANTHER" id="PTHR43712">
    <property type="entry name" value="PUTATIVE (AFU_ORTHOLOGUE AFUA_4G14580)-RELATED"/>
    <property type="match status" value="1"/>
</dbReference>
<dbReference type="OrthoDB" id="2410195at2759"/>
<accession>A0A6A5ZM46</accession>
<dbReference type="InterPro" id="IPR036388">
    <property type="entry name" value="WH-like_DNA-bd_sf"/>
</dbReference>
<dbReference type="Proteomes" id="UP000799770">
    <property type="component" value="Unassembled WGS sequence"/>
</dbReference>
<dbReference type="InterPro" id="IPR036390">
    <property type="entry name" value="WH_DNA-bd_sf"/>
</dbReference>
<dbReference type="EMBL" id="ML977314">
    <property type="protein sequence ID" value="KAF2120345.1"/>
    <property type="molecule type" value="Genomic_DNA"/>
</dbReference>
<dbReference type="AlphaFoldDB" id="A0A6A5ZM46"/>
<dbReference type="PANTHER" id="PTHR43712:SF5">
    <property type="entry name" value="O-METHYLTRANSFERASE ASQN-RELATED"/>
    <property type="match status" value="1"/>
</dbReference>
<keyword evidence="2" id="KW-1185">Reference proteome</keyword>
<dbReference type="Gene3D" id="1.10.10.10">
    <property type="entry name" value="Winged helix-like DNA-binding domain superfamily/Winged helix DNA-binding domain"/>
    <property type="match status" value="1"/>
</dbReference>
<proteinExistence type="predicted"/>
<reference evidence="1" key="1">
    <citation type="journal article" date="2020" name="Stud. Mycol.">
        <title>101 Dothideomycetes genomes: a test case for predicting lifestyles and emergence of pathogens.</title>
        <authorList>
            <person name="Haridas S."/>
            <person name="Albert R."/>
            <person name="Binder M."/>
            <person name="Bloem J."/>
            <person name="Labutti K."/>
            <person name="Salamov A."/>
            <person name="Andreopoulos B."/>
            <person name="Baker S."/>
            <person name="Barry K."/>
            <person name="Bills G."/>
            <person name="Bluhm B."/>
            <person name="Cannon C."/>
            <person name="Castanera R."/>
            <person name="Culley D."/>
            <person name="Daum C."/>
            <person name="Ezra D."/>
            <person name="Gonzalez J."/>
            <person name="Henrissat B."/>
            <person name="Kuo A."/>
            <person name="Liang C."/>
            <person name="Lipzen A."/>
            <person name="Lutzoni F."/>
            <person name="Magnuson J."/>
            <person name="Mondo S."/>
            <person name="Nolan M."/>
            <person name="Ohm R."/>
            <person name="Pangilinan J."/>
            <person name="Park H.-J."/>
            <person name="Ramirez L."/>
            <person name="Alfaro M."/>
            <person name="Sun H."/>
            <person name="Tritt A."/>
            <person name="Yoshinaga Y."/>
            <person name="Zwiers L.-H."/>
            <person name="Turgeon B."/>
            <person name="Goodwin S."/>
            <person name="Spatafora J."/>
            <person name="Crous P."/>
            <person name="Grigoriev I."/>
        </authorList>
    </citation>
    <scope>NUCLEOTIDE SEQUENCE</scope>
    <source>
        <strain evidence="1">CBS 627.86</strain>
    </source>
</reference>
<protein>
    <submittedName>
        <fullName evidence="1">Uncharacterized protein</fullName>
    </submittedName>
</protein>
<evidence type="ECO:0000313" key="1">
    <source>
        <dbReference type="EMBL" id="KAF2120345.1"/>
    </source>
</evidence>
<name>A0A6A5ZM46_9PLEO</name>
<dbReference type="SUPFAM" id="SSF46785">
    <property type="entry name" value="Winged helix' DNA-binding domain"/>
    <property type="match status" value="1"/>
</dbReference>
<organism evidence="1 2">
    <name type="scientific">Lophiotrema nucula</name>
    <dbReference type="NCBI Taxonomy" id="690887"/>
    <lineage>
        <taxon>Eukaryota</taxon>
        <taxon>Fungi</taxon>
        <taxon>Dikarya</taxon>
        <taxon>Ascomycota</taxon>
        <taxon>Pezizomycotina</taxon>
        <taxon>Dothideomycetes</taxon>
        <taxon>Pleosporomycetidae</taxon>
        <taxon>Pleosporales</taxon>
        <taxon>Lophiotremataceae</taxon>
        <taxon>Lophiotrema</taxon>
    </lineage>
</organism>
<gene>
    <name evidence="1" type="ORF">BDV96DRAFT_642177</name>
</gene>
<evidence type="ECO:0000313" key="2">
    <source>
        <dbReference type="Proteomes" id="UP000799770"/>
    </source>
</evidence>